<gene>
    <name evidence="3" type="ORF">BDZ94DRAFT_1258736</name>
</gene>
<dbReference type="AlphaFoldDB" id="A0A9P5Y672"/>
<feature type="domain" description="DUF6593" evidence="2">
    <location>
        <begin position="55"/>
        <end position="112"/>
    </location>
</feature>
<organism evidence="3 4">
    <name type="scientific">Collybia nuda</name>
    <dbReference type="NCBI Taxonomy" id="64659"/>
    <lineage>
        <taxon>Eukaryota</taxon>
        <taxon>Fungi</taxon>
        <taxon>Dikarya</taxon>
        <taxon>Basidiomycota</taxon>
        <taxon>Agaricomycotina</taxon>
        <taxon>Agaricomycetes</taxon>
        <taxon>Agaricomycetidae</taxon>
        <taxon>Agaricales</taxon>
        <taxon>Tricholomatineae</taxon>
        <taxon>Clitocybaceae</taxon>
        <taxon>Collybia</taxon>
    </lineage>
</organism>
<keyword evidence="4" id="KW-1185">Reference proteome</keyword>
<dbReference type="Proteomes" id="UP000807353">
    <property type="component" value="Unassembled WGS sequence"/>
</dbReference>
<sequence length="118" mass="13471">MRYRPRAHSQIDIVCLLLRTDATTNGCSDCGLRRRVRFRLVIFAVYLTTVVCVHVQLIVNDDSKTPVAEFHRGSLGIIGKARPASLEIFEAGEHMIETILVTFIYIEKIRKDKERAAR</sequence>
<keyword evidence="1" id="KW-0812">Transmembrane</keyword>
<evidence type="ECO:0000313" key="4">
    <source>
        <dbReference type="Proteomes" id="UP000807353"/>
    </source>
</evidence>
<protein>
    <recommendedName>
        <fullName evidence="2">DUF6593 domain-containing protein</fullName>
    </recommendedName>
</protein>
<dbReference type="InterPro" id="IPR046528">
    <property type="entry name" value="DUF6593"/>
</dbReference>
<dbReference type="Pfam" id="PF20236">
    <property type="entry name" value="DUF6593"/>
    <property type="match status" value="1"/>
</dbReference>
<name>A0A9P5Y672_9AGAR</name>
<evidence type="ECO:0000313" key="3">
    <source>
        <dbReference type="EMBL" id="KAF9463414.1"/>
    </source>
</evidence>
<comment type="caution">
    <text evidence="3">The sequence shown here is derived from an EMBL/GenBank/DDBJ whole genome shotgun (WGS) entry which is preliminary data.</text>
</comment>
<feature type="transmembrane region" description="Helical" evidence="1">
    <location>
        <begin position="40"/>
        <end position="59"/>
    </location>
</feature>
<evidence type="ECO:0000259" key="2">
    <source>
        <dbReference type="Pfam" id="PF20236"/>
    </source>
</evidence>
<reference evidence="3" key="1">
    <citation type="submission" date="2020-11" db="EMBL/GenBank/DDBJ databases">
        <authorList>
            <consortium name="DOE Joint Genome Institute"/>
            <person name="Ahrendt S."/>
            <person name="Riley R."/>
            <person name="Andreopoulos W."/>
            <person name="Labutti K."/>
            <person name="Pangilinan J."/>
            <person name="Ruiz-Duenas F.J."/>
            <person name="Barrasa J.M."/>
            <person name="Sanchez-Garcia M."/>
            <person name="Camarero S."/>
            <person name="Miyauchi S."/>
            <person name="Serrano A."/>
            <person name="Linde D."/>
            <person name="Babiker R."/>
            <person name="Drula E."/>
            <person name="Ayuso-Fernandez I."/>
            <person name="Pacheco R."/>
            <person name="Padilla G."/>
            <person name="Ferreira P."/>
            <person name="Barriuso J."/>
            <person name="Kellner H."/>
            <person name="Castanera R."/>
            <person name="Alfaro M."/>
            <person name="Ramirez L."/>
            <person name="Pisabarro A.G."/>
            <person name="Kuo A."/>
            <person name="Tritt A."/>
            <person name="Lipzen A."/>
            <person name="He G."/>
            <person name="Yan M."/>
            <person name="Ng V."/>
            <person name="Cullen D."/>
            <person name="Martin F."/>
            <person name="Rosso M.-N."/>
            <person name="Henrissat B."/>
            <person name="Hibbett D."/>
            <person name="Martinez A.T."/>
            <person name="Grigoriev I.V."/>
        </authorList>
    </citation>
    <scope>NUCLEOTIDE SEQUENCE</scope>
    <source>
        <strain evidence="3">CBS 247.69</strain>
    </source>
</reference>
<accession>A0A9P5Y672</accession>
<dbReference type="OrthoDB" id="3360976at2759"/>
<keyword evidence="1" id="KW-0472">Membrane</keyword>
<proteinExistence type="predicted"/>
<evidence type="ECO:0000256" key="1">
    <source>
        <dbReference type="SAM" id="Phobius"/>
    </source>
</evidence>
<dbReference type="EMBL" id="MU150262">
    <property type="protein sequence ID" value="KAF9463414.1"/>
    <property type="molecule type" value="Genomic_DNA"/>
</dbReference>
<keyword evidence="1" id="KW-1133">Transmembrane helix</keyword>